<dbReference type="EMBL" id="FNAC01000018">
    <property type="protein sequence ID" value="SDD19908.1"/>
    <property type="molecule type" value="Genomic_DNA"/>
</dbReference>
<proteinExistence type="predicted"/>
<accession>A0A1G6SSX9</accession>
<sequence length="140" mass="15989">MLQKTINAVRLVLKTNVQYENRKRLKACPTRRAFNFSIPVRRGVAPYEAATERSCEMRGLVNWKDPHLGLGIPTETRLTVPRSSTRLDKENILNKINPSEQVLMVLICYFLRTKTKKSFASGFISQSFGFIPTDCLPSKQ</sequence>
<keyword evidence="2" id="KW-1185">Reference proteome</keyword>
<protein>
    <submittedName>
        <fullName evidence="1">Uncharacterized protein</fullName>
    </submittedName>
</protein>
<reference evidence="2" key="1">
    <citation type="submission" date="2016-10" db="EMBL/GenBank/DDBJ databases">
        <authorList>
            <person name="Varghese N."/>
            <person name="Submissions S."/>
        </authorList>
    </citation>
    <scope>NUCLEOTIDE SEQUENCE [LARGE SCALE GENOMIC DNA]</scope>
    <source>
        <strain evidence="2">DSM 23095</strain>
    </source>
</reference>
<gene>
    <name evidence="1" type="ORF">SAMN04488104_101873</name>
</gene>
<evidence type="ECO:0000313" key="1">
    <source>
        <dbReference type="EMBL" id="SDD19908.1"/>
    </source>
</evidence>
<dbReference type="RefSeq" id="WP_087939444.1">
    <property type="nucleotide sequence ID" value="NZ_FNAC01000018.1"/>
</dbReference>
<dbReference type="AlphaFoldDB" id="A0A1G6SSX9"/>
<dbReference type="Proteomes" id="UP000199060">
    <property type="component" value="Unassembled WGS sequence"/>
</dbReference>
<evidence type="ECO:0000313" key="2">
    <source>
        <dbReference type="Proteomes" id="UP000199060"/>
    </source>
</evidence>
<organism evidence="1 2">
    <name type="scientific">Algoriphagus faecimaris</name>
    <dbReference type="NCBI Taxonomy" id="686796"/>
    <lineage>
        <taxon>Bacteria</taxon>
        <taxon>Pseudomonadati</taxon>
        <taxon>Bacteroidota</taxon>
        <taxon>Cytophagia</taxon>
        <taxon>Cytophagales</taxon>
        <taxon>Cyclobacteriaceae</taxon>
        <taxon>Algoriphagus</taxon>
    </lineage>
</organism>
<name>A0A1G6SSX9_9BACT</name>